<gene>
    <name evidence="1" type="ORF">KIN20_013596</name>
</gene>
<comment type="caution">
    <text evidence="1">The sequence shown here is derived from an EMBL/GenBank/DDBJ whole genome shotgun (WGS) entry which is preliminary data.</text>
</comment>
<keyword evidence="2" id="KW-1185">Reference proteome</keyword>
<dbReference type="AlphaFoldDB" id="A0AAD5QNW6"/>
<proteinExistence type="predicted"/>
<dbReference type="Proteomes" id="UP001196413">
    <property type="component" value="Unassembled WGS sequence"/>
</dbReference>
<evidence type="ECO:0000313" key="2">
    <source>
        <dbReference type="Proteomes" id="UP001196413"/>
    </source>
</evidence>
<protein>
    <submittedName>
        <fullName evidence="1">Uncharacterized protein</fullName>
    </submittedName>
</protein>
<name>A0AAD5QNW6_PARTN</name>
<accession>A0AAD5QNW6</accession>
<organism evidence="1 2">
    <name type="scientific">Parelaphostrongylus tenuis</name>
    <name type="common">Meningeal worm</name>
    <dbReference type="NCBI Taxonomy" id="148309"/>
    <lineage>
        <taxon>Eukaryota</taxon>
        <taxon>Metazoa</taxon>
        <taxon>Ecdysozoa</taxon>
        <taxon>Nematoda</taxon>
        <taxon>Chromadorea</taxon>
        <taxon>Rhabditida</taxon>
        <taxon>Rhabditina</taxon>
        <taxon>Rhabditomorpha</taxon>
        <taxon>Strongyloidea</taxon>
        <taxon>Metastrongylidae</taxon>
        <taxon>Parelaphostrongylus</taxon>
    </lineage>
</organism>
<sequence length="67" mass="7227">MKPAPSASNHSAIAHTIRCYKSQGYESPIKNMETEFSIYKPCETNPLSDFIGDVLASAHVGMALAAK</sequence>
<evidence type="ECO:0000313" key="1">
    <source>
        <dbReference type="EMBL" id="KAJ1355990.1"/>
    </source>
</evidence>
<dbReference type="EMBL" id="JAHQIW010002653">
    <property type="protein sequence ID" value="KAJ1355990.1"/>
    <property type="molecule type" value="Genomic_DNA"/>
</dbReference>
<reference evidence="1" key="1">
    <citation type="submission" date="2021-06" db="EMBL/GenBank/DDBJ databases">
        <title>Parelaphostrongylus tenuis whole genome reference sequence.</title>
        <authorList>
            <person name="Garwood T.J."/>
            <person name="Larsen P.A."/>
            <person name="Fountain-Jones N.M."/>
            <person name="Garbe J.R."/>
            <person name="Macchietto M.G."/>
            <person name="Kania S.A."/>
            <person name="Gerhold R.W."/>
            <person name="Richards J.E."/>
            <person name="Wolf T.M."/>
        </authorList>
    </citation>
    <scope>NUCLEOTIDE SEQUENCE</scope>
    <source>
        <strain evidence="1">MNPRO001-30</strain>
        <tissue evidence="1">Meninges</tissue>
    </source>
</reference>